<name>A0A402BBZ5_9CHLR</name>
<dbReference type="PANTHER" id="PTHR36966">
    <property type="entry name" value="REP-ASSOCIATED TYROSINE TRANSPOSASE"/>
    <property type="match status" value="1"/>
</dbReference>
<organism evidence="2 3">
    <name type="scientific">Dictyobacter alpinus</name>
    <dbReference type="NCBI Taxonomy" id="2014873"/>
    <lineage>
        <taxon>Bacteria</taxon>
        <taxon>Bacillati</taxon>
        <taxon>Chloroflexota</taxon>
        <taxon>Ktedonobacteria</taxon>
        <taxon>Ktedonobacterales</taxon>
        <taxon>Dictyobacteraceae</taxon>
        <taxon>Dictyobacter</taxon>
    </lineage>
</organism>
<reference evidence="3" key="1">
    <citation type="submission" date="2018-12" db="EMBL/GenBank/DDBJ databases">
        <title>Tengunoibacter tsumagoiensis gen. nov., sp. nov., Dictyobacter kobayashii sp. nov., D. alpinus sp. nov., and D. joshuensis sp. nov. and description of Dictyobacteraceae fam. nov. within the order Ktedonobacterales isolated from Tengu-no-mugimeshi.</title>
        <authorList>
            <person name="Wang C.M."/>
            <person name="Zheng Y."/>
            <person name="Sakai Y."/>
            <person name="Toyoda A."/>
            <person name="Minakuchi Y."/>
            <person name="Abe K."/>
            <person name="Yokota A."/>
            <person name="Yabe S."/>
        </authorList>
    </citation>
    <scope>NUCLEOTIDE SEQUENCE [LARGE SCALE GENOMIC DNA]</scope>
    <source>
        <strain evidence="3">Uno16</strain>
    </source>
</reference>
<dbReference type="InterPro" id="IPR036515">
    <property type="entry name" value="Transposase_17_sf"/>
</dbReference>
<dbReference type="GO" id="GO:0006313">
    <property type="term" value="P:DNA transposition"/>
    <property type="evidence" value="ECO:0007669"/>
    <property type="project" value="InterPro"/>
</dbReference>
<dbReference type="PANTHER" id="PTHR36966:SF1">
    <property type="entry name" value="REP-ASSOCIATED TYROSINE TRANSPOSASE"/>
    <property type="match status" value="1"/>
</dbReference>
<gene>
    <name evidence="2" type="ORF">KDA_43430</name>
</gene>
<dbReference type="EMBL" id="BIFT01000001">
    <property type="protein sequence ID" value="GCE28859.1"/>
    <property type="molecule type" value="Genomic_DNA"/>
</dbReference>
<sequence>MSHKYHNPMRLKGYDYRSGGAYAITIKAKIGTRIFCHPHLRFILETEWAKLAERFPGVAPMTFMVMPDHLHCMLLIDGNVEDVCSVSDVIGAYKSIVYNVWQYYVYVNKIKLPTALWKRRFYDHIVRNEIDFANQTAYILNNPIKAKLKKQ</sequence>
<keyword evidence="3" id="KW-1185">Reference proteome</keyword>
<evidence type="ECO:0000259" key="1">
    <source>
        <dbReference type="SMART" id="SM01321"/>
    </source>
</evidence>
<dbReference type="OrthoDB" id="9794403at2"/>
<evidence type="ECO:0000313" key="3">
    <source>
        <dbReference type="Proteomes" id="UP000287171"/>
    </source>
</evidence>
<dbReference type="Gene3D" id="3.30.70.1290">
    <property type="entry name" value="Transposase IS200-like"/>
    <property type="match status" value="1"/>
</dbReference>
<dbReference type="Proteomes" id="UP000287171">
    <property type="component" value="Unassembled WGS sequence"/>
</dbReference>
<dbReference type="InterPro" id="IPR002686">
    <property type="entry name" value="Transposase_17"/>
</dbReference>
<comment type="caution">
    <text evidence="2">The sequence shown here is derived from an EMBL/GenBank/DDBJ whole genome shotgun (WGS) entry which is preliminary data.</text>
</comment>
<dbReference type="AlphaFoldDB" id="A0A402BBZ5"/>
<feature type="domain" description="Transposase IS200-like" evidence="1">
    <location>
        <begin position="17"/>
        <end position="142"/>
    </location>
</feature>
<protein>
    <recommendedName>
        <fullName evidence="1">Transposase IS200-like domain-containing protein</fullName>
    </recommendedName>
</protein>
<dbReference type="InterPro" id="IPR052715">
    <property type="entry name" value="RAYT_transposase"/>
</dbReference>
<dbReference type="GO" id="GO:0043565">
    <property type="term" value="F:sequence-specific DNA binding"/>
    <property type="evidence" value="ECO:0007669"/>
    <property type="project" value="TreeGrafter"/>
</dbReference>
<dbReference type="SUPFAM" id="SSF143422">
    <property type="entry name" value="Transposase IS200-like"/>
    <property type="match status" value="1"/>
</dbReference>
<evidence type="ECO:0000313" key="2">
    <source>
        <dbReference type="EMBL" id="GCE28859.1"/>
    </source>
</evidence>
<dbReference type="RefSeq" id="WP_126629032.1">
    <property type="nucleotide sequence ID" value="NZ_BIFT01000001.1"/>
</dbReference>
<dbReference type="SMART" id="SM01321">
    <property type="entry name" value="Y1_Tnp"/>
    <property type="match status" value="1"/>
</dbReference>
<proteinExistence type="predicted"/>
<accession>A0A402BBZ5</accession>
<dbReference type="GO" id="GO:0004803">
    <property type="term" value="F:transposase activity"/>
    <property type="evidence" value="ECO:0007669"/>
    <property type="project" value="InterPro"/>
</dbReference>